<dbReference type="PANTHER" id="PTHR43133">
    <property type="entry name" value="RNA POLYMERASE ECF-TYPE SIGMA FACTO"/>
    <property type="match status" value="1"/>
</dbReference>
<dbReference type="Gene3D" id="1.10.1740.10">
    <property type="match status" value="1"/>
</dbReference>
<keyword evidence="5" id="KW-0804">Transcription</keyword>
<dbReference type="InterPro" id="IPR013325">
    <property type="entry name" value="RNA_pol_sigma_r2"/>
</dbReference>
<evidence type="ECO:0000256" key="4">
    <source>
        <dbReference type="ARBA" id="ARBA00023125"/>
    </source>
</evidence>
<proteinExistence type="inferred from homology"/>
<dbReference type="GO" id="GO:0006352">
    <property type="term" value="P:DNA-templated transcription initiation"/>
    <property type="evidence" value="ECO:0007669"/>
    <property type="project" value="InterPro"/>
</dbReference>
<keyword evidence="4" id="KW-0238">DNA-binding</keyword>
<dbReference type="InterPro" id="IPR013324">
    <property type="entry name" value="RNA_pol_sigma_r3/r4-like"/>
</dbReference>
<evidence type="ECO:0000256" key="1">
    <source>
        <dbReference type="ARBA" id="ARBA00010641"/>
    </source>
</evidence>
<dbReference type="Pfam" id="PF04542">
    <property type="entry name" value="Sigma70_r2"/>
    <property type="match status" value="1"/>
</dbReference>
<dbReference type="GO" id="GO:0016987">
    <property type="term" value="F:sigma factor activity"/>
    <property type="evidence" value="ECO:0007669"/>
    <property type="project" value="UniProtKB-KW"/>
</dbReference>
<dbReference type="InterPro" id="IPR039425">
    <property type="entry name" value="RNA_pol_sigma-70-like"/>
</dbReference>
<dbReference type="Gene3D" id="1.10.10.10">
    <property type="entry name" value="Winged helix-like DNA-binding domain superfamily/Winged helix DNA-binding domain"/>
    <property type="match status" value="1"/>
</dbReference>
<dbReference type="InterPro" id="IPR036388">
    <property type="entry name" value="WH-like_DNA-bd_sf"/>
</dbReference>
<dbReference type="NCBIfam" id="TIGR02937">
    <property type="entry name" value="sigma70-ECF"/>
    <property type="match status" value="1"/>
</dbReference>
<keyword evidence="3" id="KW-0731">Sigma factor</keyword>
<sequence length="191" mass="22838">MKKDEKELLDLINLCRRNDSRAQKELFNSYKNQMFALCLRYSKSSSEAEDMLMQGWLRVFSKIDYFEITDEFKVSHFESWLQRVIINNAINTYRINKKYNSLNDFEQVVENKDFNLYESDYVFSEEELISCVQTLPKSLRVIFNLCAIDQYSNKDISEILNMSQNSVKSNLYKARQLLKEKLEKIEKKKNE</sequence>
<organism evidence="8">
    <name type="scientific">bioreactor metagenome</name>
    <dbReference type="NCBI Taxonomy" id="1076179"/>
    <lineage>
        <taxon>unclassified sequences</taxon>
        <taxon>metagenomes</taxon>
        <taxon>ecological metagenomes</taxon>
    </lineage>
</organism>
<feature type="domain" description="RNA polymerase sigma-70 region 2" evidence="6">
    <location>
        <begin position="26"/>
        <end position="97"/>
    </location>
</feature>
<dbReference type="InterPro" id="IPR007627">
    <property type="entry name" value="RNA_pol_sigma70_r2"/>
</dbReference>
<dbReference type="InterPro" id="IPR013249">
    <property type="entry name" value="RNA_pol_sigma70_r4_t2"/>
</dbReference>
<dbReference type="EMBL" id="VSSQ01000072">
    <property type="protein sequence ID" value="MPL73306.1"/>
    <property type="molecule type" value="Genomic_DNA"/>
</dbReference>
<reference evidence="8" key="1">
    <citation type="submission" date="2019-08" db="EMBL/GenBank/DDBJ databases">
        <authorList>
            <person name="Kucharzyk K."/>
            <person name="Murdoch R.W."/>
            <person name="Higgins S."/>
            <person name="Loffler F."/>
        </authorList>
    </citation>
    <scope>NUCLEOTIDE SEQUENCE</scope>
</reference>
<dbReference type="GO" id="GO:0003677">
    <property type="term" value="F:DNA binding"/>
    <property type="evidence" value="ECO:0007669"/>
    <property type="project" value="UniProtKB-KW"/>
</dbReference>
<accession>A0A644U220</accession>
<name>A0A644U220_9ZZZZ</name>
<keyword evidence="2" id="KW-0805">Transcription regulation</keyword>
<dbReference type="SUPFAM" id="SSF88946">
    <property type="entry name" value="Sigma2 domain of RNA polymerase sigma factors"/>
    <property type="match status" value="1"/>
</dbReference>
<dbReference type="Pfam" id="PF08281">
    <property type="entry name" value="Sigma70_r4_2"/>
    <property type="match status" value="1"/>
</dbReference>
<evidence type="ECO:0000256" key="5">
    <source>
        <dbReference type="ARBA" id="ARBA00023163"/>
    </source>
</evidence>
<protein>
    <submittedName>
        <fullName evidence="8">ECF RNA polymerase sigma factor SigW</fullName>
    </submittedName>
</protein>
<comment type="similarity">
    <text evidence="1">Belongs to the sigma-70 factor family. ECF subfamily.</text>
</comment>
<feature type="domain" description="RNA polymerase sigma factor 70 region 4 type 2" evidence="7">
    <location>
        <begin position="126"/>
        <end position="178"/>
    </location>
</feature>
<dbReference type="PANTHER" id="PTHR43133:SF8">
    <property type="entry name" value="RNA POLYMERASE SIGMA FACTOR HI_1459-RELATED"/>
    <property type="match status" value="1"/>
</dbReference>
<dbReference type="AlphaFoldDB" id="A0A644U220"/>
<evidence type="ECO:0000256" key="3">
    <source>
        <dbReference type="ARBA" id="ARBA00023082"/>
    </source>
</evidence>
<evidence type="ECO:0000259" key="7">
    <source>
        <dbReference type="Pfam" id="PF08281"/>
    </source>
</evidence>
<evidence type="ECO:0000259" key="6">
    <source>
        <dbReference type="Pfam" id="PF04542"/>
    </source>
</evidence>
<dbReference type="SUPFAM" id="SSF88659">
    <property type="entry name" value="Sigma3 and sigma4 domains of RNA polymerase sigma factors"/>
    <property type="match status" value="1"/>
</dbReference>
<comment type="caution">
    <text evidence="8">The sequence shown here is derived from an EMBL/GenBank/DDBJ whole genome shotgun (WGS) entry which is preliminary data.</text>
</comment>
<gene>
    <name evidence="8" type="primary">sigW_11</name>
    <name evidence="8" type="ORF">SDC9_19103</name>
</gene>
<evidence type="ECO:0000313" key="8">
    <source>
        <dbReference type="EMBL" id="MPL73306.1"/>
    </source>
</evidence>
<dbReference type="InterPro" id="IPR014284">
    <property type="entry name" value="RNA_pol_sigma-70_dom"/>
</dbReference>
<evidence type="ECO:0000256" key="2">
    <source>
        <dbReference type="ARBA" id="ARBA00023015"/>
    </source>
</evidence>